<comment type="caution">
    <text evidence="1">The sequence shown here is derived from an EMBL/GenBank/DDBJ whole genome shotgun (WGS) entry which is preliminary data.</text>
</comment>
<dbReference type="AlphaFoldDB" id="A0A392VNS7"/>
<evidence type="ECO:0000313" key="1">
    <source>
        <dbReference type="EMBL" id="MCI88070.1"/>
    </source>
</evidence>
<organism evidence="1 2">
    <name type="scientific">Trifolium medium</name>
    <dbReference type="NCBI Taxonomy" id="97028"/>
    <lineage>
        <taxon>Eukaryota</taxon>
        <taxon>Viridiplantae</taxon>
        <taxon>Streptophyta</taxon>
        <taxon>Embryophyta</taxon>
        <taxon>Tracheophyta</taxon>
        <taxon>Spermatophyta</taxon>
        <taxon>Magnoliopsida</taxon>
        <taxon>eudicotyledons</taxon>
        <taxon>Gunneridae</taxon>
        <taxon>Pentapetalae</taxon>
        <taxon>rosids</taxon>
        <taxon>fabids</taxon>
        <taxon>Fabales</taxon>
        <taxon>Fabaceae</taxon>
        <taxon>Papilionoideae</taxon>
        <taxon>50 kb inversion clade</taxon>
        <taxon>NPAAA clade</taxon>
        <taxon>Hologalegina</taxon>
        <taxon>IRL clade</taxon>
        <taxon>Trifolieae</taxon>
        <taxon>Trifolium</taxon>
    </lineage>
</organism>
<keyword evidence="2" id="KW-1185">Reference proteome</keyword>
<accession>A0A392VNS7</accession>
<name>A0A392VNS7_9FABA</name>
<evidence type="ECO:0000313" key="2">
    <source>
        <dbReference type="Proteomes" id="UP000265520"/>
    </source>
</evidence>
<proteinExistence type="predicted"/>
<protein>
    <submittedName>
        <fullName evidence="1">Uncharacterized protein</fullName>
    </submittedName>
</protein>
<dbReference type="EMBL" id="LXQA011182956">
    <property type="protein sequence ID" value="MCI88070.1"/>
    <property type="molecule type" value="Genomic_DNA"/>
</dbReference>
<reference evidence="1 2" key="1">
    <citation type="journal article" date="2018" name="Front. Plant Sci.">
        <title>Red Clover (Trifolium pratense) and Zigzag Clover (T. medium) - A Picture of Genomic Similarities and Differences.</title>
        <authorList>
            <person name="Dluhosova J."/>
            <person name="Istvanek J."/>
            <person name="Nedelnik J."/>
            <person name="Repkova J."/>
        </authorList>
    </citation>
    <scope>NUCLEOTIDE SEQUENCE [LARGE SCALE GENOMIC DNA]</scope>
    <source>
        <strain evidence="2">cv. 10/8</strain>
        <tissue evidence="1">Leaf</tissue>
    </source>
</reference>
<dbReference type="Proteomes" id="UP000265520">
    <property type="component" value="Unassembled WGS sequence"/>
</dbReference>
<sequence>MVADVERAVILDIGLAARQEELARDAAAVIRLL</sequence>
<feature type="non-terminal residue" evidence="1">
    <location>
        <position position="33"/>
    </location>
</feature>